<organism evidence="1 2">
    <name type="scientific">Castilleja foliolosa</name>
    <dbReference type="NCBI Taxonomy" id="1961234"/>
    <lineage>
        <taxon>Eukaryota</taxon>
        <taxon>Viridiplantae</taxon>
        <taxon>Streptophyta</taxon>
        <taxon>Embryophyta</taxon>
        <taxon>Tracheophyta</taxon>
        <taxon>Spermatophyta</taxon>
        <taxon>Magnoliopsida</taxon>
        <taxon>eudicotyledons</taxon>
        <taxon>Gunneridae</taxon>
        <taxon>Pentapetalae</taxon>
        <taxon>asterids</taxon>
        <taxon>lamiids</taxon>
        <taxon>Lamiales</taxon>
        <taxon>Orobanchaceae</taxon>
        <taxon>Pedicularideae</taxon>
        <taxon>Castillejinae</taxon>
        <taxon>Castilleja</taxon>
    </lineage>
</organism>
<dbReference type="AlphaFoldDB" id="A0ABD3BUT3"/>
<name>A0ABD3BUT3_9LAMI</name>
<evidence type="ECO:0000313" key="2">
    <source>
        <dbReference type="Proteomes" id="UP001632038"/>
    </source>
</evidence>
<dbReference type="Proteomes" id="UP001632038">
    <property type="component" value="Unassembled WGS sequence"/>
</dbReference>
<protein>
    <submittedName>
        <fullName evidence="1">Uncharacterized protein</fullName>
    </submittedName>
</protein>
<reference evidence="2" key="1">
    <citation type="journal article" date="2024" name="IScience">
        <title>Strigolactones Initiate the Formation of Haustorium-like Structures in Castilleja.</title>
        <authorList>
            <person name="Buerger M."/>
            <person name="Peterson D."/>
            <person name="Chory J."/>
        </authorList>
    </citation>
    <scope>NUCLEOTIDE SEQUENCE [LARGE SCALE GENOMIC DNA]</scope>
</reference>
<sequence>MDNGGSLYRCKTIHLLTVQTAVGVFGAEGYTDGMDNLPLMVANAGSSGRAAISSLNSTPIIAVEQC</sequence>
<dbReference type="EMBL" id="JAVIJP010000066">
    <property type="protein sequence ID" value="KAL3621027.1"/>
    <property type="molecule type" value="Genomic_DNA"/>
</dbReference>
<accession>A0ABD3BUT3</accession>
<gene>
    <name evidence="1" type="ORF">CASFOL_035939</name>
</gene>
<proteinExistence type="predicted"/>
<evidence type="ECO:0000313" key="1">
    <source>
        <dbReference type="EMBL" id="KAL3621027.1"/>
    </source>
</evidence>
<keyword evidence="2" id="KW-1185">Reference proteome</keyword>
<comment type="caution">
    <text evidence="1">The sequence shown here is derived from an EMBL/GenBank/DDBJ whole genome shotgun (WGS) entry which is preliminary data.</text>
</comment>